<evidence type="ECO:0000256" key="8">
    <source>
        <dbReference type="SAM" id="MobiDB-lite"/>
    </source>
</evidence>
<evidence type="ECO:0000256" key="1">
    <source>
        <dbReference type="ARBA" id="ARBA00001966"/>
    </source>
</evidence>
<dbReference type="GO" id="GO:0005506">
    <property type="term" value="F:iron ion binding"/>
    <property type="evidence" value="ECO:0007669"/>
    <property type="project" value="UniProtKB-UniRule"/>
</dbReference>
<dbReference type="GO" id="GO:0009055">
    <property type="term" value="F:electron transfer activity"/>
    <property type="evidence" value="ECO:0007669"/>
    <property type="project" value="UniProtKB-UniRule"/>
</dbReference>
<dbReference type="Pfam" id="PF13370">
    <property type="entry name" value="Fer4_13"/>
    <property type="match status" value="1"/>
</dbReference>
<dbReference type="PANTHER" id="PTHR36923">
    <property type="entry name" value="FERREDOXIN"/>
    <property type="match status" value="1"/>
</dbReference>
<evidence type="ECO:0000256" key="3">
    <source>
        <dbReference type="ARBA" id="ARBA00022723"/>
    </source>
</evidence>
<name>A0A2R4WXJ0_9EURY</name>
<evidence type="ECO:0000256" key="4">
    <source>
        <dbReference type="ARBA" id="ARBA00022982"/>
    </source>
</evidence>
<dbReference type="PRINTS" id="PR00352">
    <property type="entry name" value="3FE4SFRDOXIN"/>
</dbReference>
<keyword evidence="4 7" id="KW-0249">Electron transport</keyword>
<accession>A0A2R4WXJ0</accession>
<dbReference type="PROSITE" id="PS51379">
    <property type="entry name" value="4FE4S_FER_2"/>
    <property type="match status" value="1"/>
</dbReference>
<evidence type="ECO:0000256" key="7">
    <source>
        <dbReference type="RuleBase" id="RU368020"/>
    </source>
</evidence>
<dbReference type="InterPro" id="IPR001080">
    <property type="entry name" value="3Fe4S_ferredoxin"/>
</dbReference>
<evidence type="ECO:0000259" key="9">
    <source>
        <dbReference type="PROSITE" id="PS51379"/>
    </source>
</evidence>
<dbReference type="RefSeq" id="WP_108380626.1">
    <property type="nucleotide sequence ID" value="NZ_CP028858.1"/>
</dbReference>
<evidence type="ECO:0000256" key="2">
    <source>
        <dbReference type="ARBA" id="ARBA00022448"/>
    </source>
</evidence>
<keyword evidence="3 7" id="KW-0479">Metal-binding</keyword>
<dbReference type="GeneID" id="36510890"/>
<dbReference type="AlphaFoldDB" id="A0A2R4WXJ0"/>
<gene>
    <name evidence="10" type="ORF">HARCEL1_00245</name>
</gene>
<sequence length="56" mass="5951">MPEVDQNICTGCQICAQTAPEVFEMKDDGLAHAISDESTPEAEQAAQQCPVDAISL</sequence>
<dbReference type="Proteomes" id="UP000244727">
    <property type="component" value="Chromosome"/>
</dbReference>
<proteinExistence type="predicted"/>
<keyword evidence="2 7" id="KW-0813">Transport</keyword>
<keyword evidence="5 7" id="KW-0408">Iron</keyword>
<feature type="domain" description="4Fe-4S ferredoxin-type" evidence="9">
    <location>
        <begin position="1"/>
        <end position="28"/>
    </location>
</feature>
<feature type="region of interest" description="Disordered" evidence="8">
    <location>
        <begin position="37"/>
        <end position="56"/>
    </location>
</feature>
<dbReference type="KEGG" id="harc:HARCEL1_00245"/>
<dbReference type="GO" id="GO:0051536">
    <property type="term" value="F:iron-sulfur cluster binding"/>
    <property type="evidence" value="ECO:0007669"/>
    <property type="project" value="UniProtKB-KW"/>
</dbReference>
<evidence type="ECO:0000256" key="6">
    <source>
        <dbReference type="ARBA" id="ARBA00023014"/>
    </source>
</evidence>
<protein>
    <recommendedName>
        <fullName evidence="7">Ferredoxin</fullName>
    </recommendedName>
</protein>
<dbReference type="InterPro" id="IPR051269">
    <property type="entry name" value="Fe-S_cluster_ET"/>
</dbReference>
<dbReference type="PANTHER" id="PTHR36923:SF3">
    <property type="entry name" value="FERREDOXIN"/>
    <property type="match status" value="1"/>
</dbReference>
<dbReference type="InterPro" id="IPR017896">
    <property type="entry name" value="4Fe4S_Fe-S-bd"/>
</dbReference>
<evidence type="ECO:0000313" key="10">
    <source>
        <dbReference type="EMBL" id="AWB26257.1"/>
    </source>
</evidence>
<keyword evidence="6 7" id="KW-0411">Iron-sulfur</keyword>
<dbReference type="SUPFAM" id="SSF54862">
    <property type="entry name" value="4Fe-4S ferredoxins"/>
    <property type="match status" value="1"/>
</dbReference>
<dbReference type="EMBL" id="CP028858">
    <property type="protein sequence ID" value="AWB26257.1"/>
    <property type="molecule type" value="Genomic_DNA"/>
</dbReference>
<comment type="function">
    <text evidence="7">Ferredoxins are iron-sulfur proteins that transfer electrons in a wide variety of metabolic reactions.</text>
</comment>
<evidence type="ECO:0000313" key="11">
    <source>
        <dbReference type="Proteomes" id="UP000244727"/>
    </source>
</evidence>
<reference evidence="10 11" key="1">
    <citation type="submission" date="2018-04" db="EMBL/GenBank/DDBJ databases">
        <title>Halococcoides cellulosivorans gen. nov., sp. nov., an extremely halophilic cellulose-utilizing haloarchaeon from hypersaline lakes.</title>
        <authorList>
            <person name="Sorokin D.Y."/>
            <person name="Toshchakov S.V."/>
            <person name="Samarov N.I."/>
            <person name="Korzhenkov A."/>
            <person name="Kublanov I.V."/>
        </authorList>
    </citation>
    <scope>NUCLEOTIDE SEQUENCE [LARGE SCALE GENOMIC DNA]</scope>
    <source>
        <strain evidence="10 11">HArcel1</strain>
    </source>
</reference>
<dbReference type="Gene3D" id="3.30.70.20">
    <property type="match status" value="1"/>
</dbReference>
<organism evidence="10 11">
    <name type="scientific">Halococcoides cellulosivorans</name>
    <dbReference type="NCBI Taxonomy" id="1679096"/>
    <lineage>
        <taxon>Archaea</taxon>
        <taxon>Methanobacteriati</taxon>
        <taxon>Methanobacteriota</taxon>
        <taxon>Stenosarchaea group</taxon>
        <taxon>Halobacteria</taxon>
        <taxon>Halobacteriales</taxon>
        <taxon>Haloarculaceae</taxon>
        <taxon>Halococcoides</taxon>
    </lineage>
</organism>
<evidence type="ECO:0000256" key="5">
    <source>
        <dbReference type="ARBA" id="ARBA00023004"/>
    </source>
</evidence>
<comment type="cofactor">
    <cofactor evidence="1">
        <name>[4Fe-4S] cluster</name>
        <dbReference type="ChEBI" id="CHEBI:49883"/>
    </cofactor>
</comment>
<keyword evidence="11" id="KW-1185">Reference proteome</keyword>